<evidence type="ECO:0000256" key="2">
    <source>
        <dbReference type="ARBA" id="ARBA00023015"/>
    </source>
</evidence>
<comment type="similarity">
    <text evidence="1">Belongs to the sigma-70 factor family. ECF subfamily.</text>
</comment>
<dbReference type="GO" id="GO:0016987">
    <property type="term" value="F:sigma factor activity"/>
    <property type="evidence" value="ECO:0007669"/>
    <property type="project" value="UniProtKB-KW"/>
</dbReference>
<evidence type="ECO:0000256" key="1">
    <source>
        <dbReference type="ARBA" id="ARBA00010641"/>
    </source>
</evidence>
<feature type="domain" description="HTH luxR-type" evidence="5">
    <location>
        <begin position="121"/>
        <end position="178"/>
    </location>
</feature>
<protein>
    <submittedName>
        <fullName evidence="6">RNA polymerase sigma-70 factor</fullName>
    </submittedName>
</protein>
<dbReference type="PANTHER" id="PTHR43133:SF46">
    <property type="entry name" value="RNA POLYMERASE SIGMA-70 FACTOR ECF SUBFAMILY"/>
    <property type="match status" value="1"/>
</dbReference>
<dbReference type="Pfam" id="PF08281">
    <property type="entry name" value="Sigma70_r4_2"/>
    <property type="match status" value="1"/>
</dbReference>
<keyword evidence="2" id="KW-0805">Transcription regulation</keyword>
<dbReference type="InterPro" id="IPR013249">
    <property type="entry name" value="RNA_pol_sigma70_r4_t2"/>
</dbReference>
<keyword evidence="7" id="KW-1185">Reference proteome</keyword>
<dbReference type="InterPro" id="IPR014284">
    <property type="entry name" value="RNA_pol_sigma-70_dom"/>
</dbReference>
<evidence type="ECO:0000313" key="6">
    <source>
        <dbReference type="EMBL" id="MCW3804539.1"/>
    </source>
</evidence>
<keyword evidence="3" id="KW-0731">Sigma factor</keyword>
<dbReference type="SMART" id="SM00421">
    <property type="entry name" value="HTH_LUXR"/>
    <property type="match status" value="1"/>
</dbReference>
<evidence type="ECO:0000259" key="5">
    <source>
        <dbReference type="SMART" id="SM00421"/>
    </source>
</evidence>
<dbReference type="RefSeq" id="WP_301197760.1">
    <property type="nucleotide sequence ID" value="NZ_JAPDPI010000003.1"/>
</dbReference>
<gene>
    <name evidence="6" type="ORF">OM074_02815</name>
</gene>
<dbReference type="NCBIfam" id="TIGR02985">
    <property type="entry name" value="Sig70_bacteroi1"/>
    <property type="match status" value="1"/>
</dbReference>
<dbReference type="InterPro" id="IPR036388">
    <property type="entry name" value="WH-like_DNA-bd_sf"/>
</dbReference>
<reference evidence="6" key="1">
    <citation type="submission" date="2022-10" db="EMBL/GenBank/DDBJ databases">
        <authorList>
            <person name="Yu W.X."/>
        </authorList>
    </citation>
    <scope>NUCLEOTIDE SEQUENCE</scope>
    <source>
        <strain evidence="6">D04</strain>
    </source>
</reference>
<keyword evidence="4" id="KW-0804">Transcription</keyword>
<dbReference type="EMBL" id="JAPDPI010000003">
    <property type="protein sequence ID" value="MCW3804539.1"/>
    <property type="molecule type" value="Genomic_DNA"/>
</dbReference>
<dbReference type="SUPFAM" id="SSF88946">
    <property type="entry name" value="Sigma2 domain of RNA polymerase sigma factors"/>
    <property type="match status" value="1"/>
</dbReference>
<dbReference type="InterPro" id="IPR007627">
    <property type="entry name" value="RNA_pol_sigma70_r2"/>
</dbReference>
<dbReference type="InterPro" id="IPR000792">
    <property type="entry name" value="Tscrpt_reg_LuxR_C"/>
</dbReference>
<dbReference type="Pfam" id="PF04542">
    <property type="entry name" value="Sigma70_r2"/>
    <property type="match status" value="1"/>
</dbReference>
<dbReference type="SUPFAM" id="SSF88659">
    <property type="entry name" value="Sigma3 and sigma4 domains of RNA polymerase sigma factors"/>
    <property type="match status" value="1"/>
</dbReference>
<name>A0AAE3MBK2_9BACT</name>
<sequence length="184" mass="21485">MTGEKLFYRIKRGDVSAFEELFRQFYPSMCVVAKSYVKDDTFSEDIVQEAFIKLWNSKENYNDINSLKSFLYVMVKNLSLNHLRKDALGKKYTKELDNSFQNDISHKIVEEESYRIIYEAVNNLPNQTRNVMHLSLKGMQNQDIADNLGISVNTVKTLKYNALKTLRVVLKDYYVVLLFLLGDL</sequence>
<dbReference type="InterPro" id="IPR039425">
    <property type="entry name" value="RNA_pol_sigma-70-like"/>
</dbReference>
<comment type="caution">
    <text evidence="6">The sequence shown here is derived from an EMBL/GenBank/DDBJ whole genome shotgun (WGS) entry which is preliminary data.</text>
</comment>
<dbReference type="InterPro" id="IPR014327">
    <property type="entry name" value="RNA_pol_sigma70_bacteroid"/>
</dbReference>
<accession>A0AAE3MBK2</accession>
<dbReference type="NCBIfam" id="TIGR02937">
    <property type="entry name" value="sigma70-ECF"/>
    <property type="match status" value="1"/>
</dbReference>
<evidence type="ECO:0000313" key="7">
    <source>
        <dbReference type="Proteomes" id="UP001207408"/>
    </source>
</evidence>
<proteinExistence type="inferred from homology"/>
<dbReference type="GO" id="GO:0003677">
    <property type="term" value="F:DNA binding"/>
    <property type="evidence" value="ECO:0007669"/>
    <property type="project" value="InterPro"/>
</dbReference>
<dbReference type="PANTHER" id="PTHR43133">
    <property type="entry name" value="RNA POLYMERASE ECF-TYPE SIGMA FACTO"/>
    <property type="match status" value="1"/>
</dbReference>
<dbReference type="PRINTS" id="PR00038">
    <property type="entry name" value="HTHLUXR"/>
</dbReference>
<evidence type="ECO:0000256" key="4">
    <source>
        <dbReference type="ARBA" id="ARBA00023163"/>
    </source>
</evidence>
<dbReference type="InterPro" id="IPR013324">
    <property type="entry name" value="RNA_pol_sigma_r3/r4-like"/>
</dbReference>
<dbReference type="AlphaFoldDB" id="A0AAE3MBK2"/>
<dbReference type="InterPro" id="IPR013325">
    <property type="entry name" value="RNA_pol_sigma_r2"/>
</dbReference>
<dbReference type="GO" id="GO:0006352">
    <property type="term" value="P:DNA-templated transcription initiation"/>
    <property type="evidence" value="ECO:0007669"/>
    <property type="project" value="InterPro"/>
</dbReference>
<dbReference type="Proteomes" id="UP001207408">
    <property type="component" value="Unassembled WGS sequence"/>
</dbReference>
<evidence type="ECO:0000256" key="3">
    <source>
        <dbReference type="ARBA" id="ARBA00023082"/>
    </source>
</evidence>
<dbReference type="Gene3D" id="1.10.1740.10">
    <property type="match status" value="1"/>
</dbReference>
<dbReference type="Gene3D" id="1.10.10.10">
    <property type="entry name" value="Winged helix-like DNA-binding domain superfamily/Winged helix DNA-binding domain"/>
    <property type="match status" value="1"/>
</dbReference>
<organism evidence="6 7">
    <name type="scientific">Plebeiibacterium marinum</name>
    <dbReference type="NCBI Taxonomy" id="2992111"/>
    <lineage>
        <taxon>Bacteria</taxon>
        <taxon>Pseudomonadati</taxon>
        <taxon>Bacteroidota</taxon>
        <taxon>Bacteroidia</taxon>
        <taxon>Marinilabiliales</taxon>
        <taxon>Marinilabiliaceae</taxon>
        <taxon>Plebeiibacterium</taxon>
    </lineage>
</organism>